<reference evidence="2 3" key="1">
    <citation type="submission" date="2021-02" db="EMBL/GenBank/DDBJ databases">
        <title>Genome assembly of Pseudopithomyces chartarum.</title>
        <authorList>
            <person name="Jauregui R."/>
            <person name="Singh J."/>
            <person name="Voisey C."/>
        </authorList>
    </citation>
    <scope>NUCLEOTIDE SEQUENCE [LARGE SCALE GENOMIC DNA]</scope>
    <source>
        <strain evidence="2 3">AGR01</strain>
    </source>
</reference>
<accession>A0AAN6LKV4</accession>
<feature type="compositionally biased region" description="Polar residues" evidence="1">
    <location>
        <begin position="205"/>
        <end position="219"/>
    </location>
</feature>
<protein>
    <submittedName>
        <fullName evidence="2">Uncharacterized protein</fullName>
    </submittedName>
</protein>
<evidence type="ECO:0000313" key="2">
    <source>
        <dbReference type="EMBL" id="KAK3197065.1"/>
    </source>
</evidence>
<name>A0AAN6LKV4_9PLEO</name>
<comment type="caution">
    <text evidence="2">The sequence shown here is derived from an EMBL/GenBank/DDBJ whole genome shotgun (WGS) entry which is preliminary data.</text>
</comment>
<feature type="region of interest" description="Disordered" evidence="1">
    <location>
        <begin position="176"/>
        <end position="234"/>
    </location>
</feature>
<keyword evidence="3" id="KW-1185">Reference proteome</keyword>
<feature type="region of interest" description="Disordered" evidence="1">
    <location>
        <begin position="19"/>
        <end position="131"/>
    </location>
</feature>
<proteinExistence type="predicted"/>
<dbReference type="AlphaFoldDB" id="A0AAN6LKV4"/>
<gene>
    <name evidence="2" type="ORF">GRF29_1536g470782</name>
</gene>
<organism evidence="2 3">
    <name type="scientific">Pseudopithomyces chartarum</name>
    <dbReference type="NCBI Taxonomy" id="1892770"/>
    <lineage>
        <taxon>Eukaryota</taxon>
        <taxon>Fungi</taxon>
        <taxon>Dikarya</taxon>
        <taxon>Ascomycota</taxon>
        <taxon>Pezizomycotina</taxon>
        <taxon>Dothideomycetes</taxon>
        <taxon>Pleosporomycetidae</taxon>
        <taxon>Pleosporales</taxon>
        <taxon>Massarineae</taxon>
        <taxon>Didymosphaeriaceae</taxon>
        <taxon>Pseudopithomyces</taxon>
    </lineage>
</organism>
<evidence type="ECO:0000313" key="3">
    <source>
        <dbReference type="Proteomes" id="UP001280581"/>
    </source>
</evidence>
<evidence type="ECO:0000256" key="1">
    <source>
        <dbReference type="SAM" id="MobiDB-lite"/>
    </source>
</evidence>
<sequence length="392" mass="43521">MFVGGYKRVAVAALTRTRLKGQEQTRCTQHQDSNRSNHAPGTDHEHSESATPHIREPSSFADLPGKIQETLKQQEKWNAKKQQLEKAEKKRKRNQEKKQRRNARKKQLKQSVQADSMHHGSNHRTQEDRLASVAEQTPNLNSQTAPSLTSEPEPRDLEQYGTELLEDVFMEPSKGNLHQAGGRTHKIGPEKANKSPQLHLKVRSPGQTGIQSRTSTSPPSVRGPITPLPPATTPDVLIITPRRRAAAQIECAVSPTSSKPLQAAASLIITLKTRTTHLNTQITSFTTHLAKAESKRVSAPDTDQSSIATKVKVLKTIIGTTEKHSNDLLMMELALRDVIEQGGQDLQETLGKTEEEFRELIGVYEKRMRRYMGKLSPEAVEKSMGEEGQGGS</sequence>
<dbReference type="Proteomes" id="UP001280581">
    <property type="component" value="Unassembled WGS sequence"/>
</dbReference>
<feature type="compositionally biased region" description="Basic residues" evidence="1">
    <location>
        <begin position="89"/>
        <end position="108"/>
    </location>
</feature>
<feature type="compositionally biased region" description="Basic and acidic residues" evidence="1">
    <location>
        <begin position="41"/>
        <end position="56"/>
    </location>
</feature>
<feature type="compositionally biased region" description="Polar residues" evidence="1">
    <location>
        <begin position="22"/>
        <end position="39"/>
    </location>
</feature>
<dbReference type="EMBL" id="WVTA01000021">
    <property type="protein sequence ID" value="KAK3197065.1"/>
    <property type="molecule type" value="Genomic_DNA"/>
</dbReference>
<feature type="compositionally biased region" description="Basic and acidic residues" evidence="1">
    <location>
        <begin position="72"/>
        <end position="88"/>
    </location>
</feature>